<dbReference type="GO" id="GO:0015184">
    <property type="term" value="F:L-cystine transmembrane transporter activity"/>
    <property type="evidence" value="ECO:0007669"/>
    <property type="project" value="TreeGrafter"/>
</dbReference>
<protein>
    <submittedName>
        <fullName evidence="11">Polar amino acid ABC transporter, inner membrane subunit</fullName>
    </submittedName>
</protein>
<keyword evidence="5 9" id="KW-0812">Transmembrane</keyword>
<dbReference type="OrthoDB" id="9787841at2"/>
<dbReference type="InterPro" id="IPR000515">
    <property type="entry name" value="MetI-like"/>
</dbReference>
<dbReference type="SUPFAM" id="SSF161098">
    <property type="entry name" value="MetI-like"/>
    <property type="match status" value="1"/>
</dbReference>
<dbReference type="InterPro" id="IPR010065">
    <property type="entry name" value="AA_ABC_transptr_permease_3TM"/>
</dbReference>
<evidence type="ECO:0000256" key="9">
    <source>
        <dbReference type="RuleBase" id="RU363032"/>
    </source>
</evidence>
<keyword evidence="8 9" id="KW-0472">Membrane</keyword>
<reference evidence="11 12" key="1">
    <citation type="submission" date="2009-06" db="EMBL/GenBank/DDBJ databases">
        <title>The draft genome of Clostridium carboxidivorans P7.</title>
        <authorList>
            <consortium name="US DOE Joint Genome Institute (JGI-PGF)"/>
            <person name="Lucas S."/>
            <person name="Copeland A."/>
            <person name="Lapidus A."/>
            <person name="Glavina del Rio T."/>
            <person name="Tice H."/>
            <person name="Bruce D."/>
            <person name="Goodwin L."/>
            <person name="Pitluck S."/>
            <person name="Larimer F."/>
            <person name="Land M.L."/>
            <person name="Hauser L."/>
            <person name="Hemme C.L."/>
        </authorList>
    </citation>
    <scope>NUCLEOTIDE SEQUENCE [LARGE SCALE GENOMIC DNA]</scope>
    <source>
        <strain evidence="11 12">P7</strain>
    </source>
</reference>
<proteinExistence type="inferred from homology"/>
<dbReference type="RefSeq" id="WP_007062054.1">
    <property type="nucleotide sequence ID" value="NZ_ACVI01000056.1"/>
</dbReference>
<evidence type="ECO:0000256" key="5">
    <source>
        <dbReference type="ARBA" id="ARBA00022692"/>
    </source>
</evidence>
<feature type="transmembrane region" description="Helical" evidence="9">
    <location>
        <begin position="20"/>
        <end position="47"/>
    </location>
</feature>
<accession>C6PWK2</accession>
<dbReference type="EMBL" id="ACVI01000056">
    <property type="protein sequence ID" value="EET86355.1"/>
    <property type="molecule type" value="Genomic_DNA"/>
</dbReference>
<dbReference type="NCBIfam" id="TIGR01726">
    <property type="entry name" value="HEQRo_perm_3TM"/>
    <property type="match status" value="1"/>
</dbReference>
<comment type="similarity">
    <text evidence="2 9">Belongs to the binding-protein-dependent transport system permease family.</text>
</comment>
<evidence type="ECO:0000256" key="4">
    <source>
        <dbReference type="ARBA" id="ARBA00022475"/>
    </source>
</evidence>
<feature type="domain" description="ABC transmembrane type-1" evidence="10">
    <location>
        <begin position="21"/>
        <end position="212"/>
    </location>
</feature>
<keyword evidence="12" id="KW-1185">Reference proteome</keyword>
<dbReference type="KEGG" id="cck:Ccar_08160"/>
<dbReference type="InterPro" id="IPR035906">
    <property type="entry name" value="MetI-like_sf"/>
</dbReference>
<keyword evidence="4" id="KW-1003">Cell membrane</keyword>
<evidence type="ECO:0000256" key="3">
    <source>
        <dbReference type="ARBA" id="ARBA00022448"/>
    </source>
</evidence>
<dbReference type="Pfam" id="PF00528">
    <property type="entry name" value="BPD_transp_1"/>
    <property type="match status" value="1"/>
</dbReference>
<keyword evidence="3 9" id="KW-0813">Transport</keyword>
<sequence length="223" mass="24856">MKVNFDINYMMGIFPLLLKYTHLTISLALISMILGLSIALILVIILNYDIKLINPLLKVYISFFRGTPLLVQLFLLYYGLPQIIPILKNINAYTAAIIGLSMNSSAYMVEILRGAIGSVDKGQMEAVKALGMTSWQGMKRIVLPQAARVAIPALGNTFVDLLKSSSLAFTLGVAEILAQAQMSAAATYKFFENYLAVALIYWVIIIFFNHIQKILEVRMNHAY</sequence>
<evidence type="ECO:0000256" key="7">
    <source>
        <dbReference type="ARBA" id="ARBA00022989"/>
    </source>
</evidence>
<evidence type="ECO:0000259" key="10">
    <source>
        <dbReference type="PROSITE" id="PS50928"/>
    </source>
</evidence>
<feature type="transmembrane region" description="Helical" evidence="9">
    <location>
        <begin position="59"/>
        <end position="78"/>
    </location>
</feature>
<evidence type="ECO:0000256" key="6">
    <source>
        <dbReference type="ARBA" id="ARBA00022970"/>
    </source>
</evidence>
<keyword evidence="7 9" id="KW-1133">Transmembrane helix</keyword>
<dbReference type="FunFam" id="1.10.3720.10:FF:000009">
    <property type="entry name" value="Amino acid ABC transporter permease"/>
    <property type="match status" value="1"/>
</dbReference>
<dbReference type="Gene3D" id="1.10.3720.10">
    <property type="entry name" value="MetI-like"/>
    <property type="match status" value="1"/>
</dbReference>
<dbReference type="STRING" id="536227.Ccar_08160"/>
<dbReference type="InterPro" id="IPR043429">
    <property type="entry name" value="ArtM/GltK/GlnP/TcyL/YhdX-like"/>
</dbReference>
<name>C6PWK2_9CLOT</name>
<dbReference type="AlphaFoldDB" id="C6PWK2"/>
<dbReference type="PROSITE" id="PS50928">
    <property type="entry name" value="ABC_TM1"/>
    <property type="match status" value="1"/>
</dbReference>
<comment type="caution">
    <text evidence="11">The sequence shown here is derived from an EMBL/GenBank/DDBJ whole genome shotgun (WGS) entry which is preliminary data.</text>
</comment>
<keyword evidence="6" id="KW-0029">Amino-acid transport</keyword>
<organism evidence="11 12">
    <name type="scientific">Clostridium carboxidivorans P7</name>
    <dbReference type="NCBI Taxonomy" id="536227"/>
    <lineage>
        <taxon>Bacteria</taxon>
        <taxon>Bacillati</taxon>
        <taxon>Bacillota</taxon>
        <taxon>Clostridia</taxon>
        <taxon>Eubacteriales</taxon>
        <taxon>Clostridiaceae</taxon>
        <taxon>Clostridium</taxon>
    </lineage>
</organism>
<evidence type="ECO:0000256" key="1">
    <source>
        <dbReference type="ARBA" id="ARBA00004651"/>
    </source>
</evidence>
<gene>
    <name evidence="11" type="ORF">CcarbDRAFT_3169</name>
</gene>
<dbReference type="PANTHER" id="PTHR30614">
    <property type="entry name" value="MEMBRANE COMPONENT OF AMINO ACID ABC TRANSPORTER"/>
    <property type="match status" value="1"/>
</dbReference>
<dbReference type="Proteomes" id="UP000004198">
    <property type="component" value="Unassembled WGS sequence"/>
</dbReference>
<dbReference type="PANTHER" id="PTHR30614:SF0">
    <property type="entry name" value="L-CYSTINE TRANSPORT SYSTEM PERMEASE PROTEIN TCYL"/>
    <property type="match status" value="1"/>
</dbReference>
<evidence type="ECO:0000313" key="12">
    <source>
        <dbReference type="Proteomes" id="UP000004198"/>
    </source>
</evidence>
<dbReference type="eggNOG" id="COG0765">
    <property type="taxonomic scope" value="Bacteria"/>
</dbReference>
<comment type="subcellular location">
    <subcellularLocation>
        <location evidence="1 9">Cell membrane</location>
        <topology evidence="1 9">Multi-pass membrane protein</topology>
    </subcellularLocation>
</comment>
<evidence type="ECO:0000256" key="8">
    <source>
        <dbReference type="ARBA" id="ARBA00023136"/>
    </source>
</evidence>
<dbReference type="CDD" id="cd06261">
    <property type="entry name" value="TM_PBP2"/>
    <property type="match status" value="1"/>
</dbReference>
<evidence type="ECO:0000256" key="2">
    <source>
        <dbReference type="ARBA" id="ARBA00009306"/>
    </source>
</evidence>
<evidence type="ECO:0000313" key="11">
    <source>
        <dbReference type="EMBL" id="EET86355.1"/>
    </source>
</evidence>
<dbReference type="GO" id="GO:0043190">
    <property type="term" value="C:ATP-binding cassette (ABC) transporter complex"/>
    <property type="evidence" value="ECO:0007669"/>
    <property type="project" value="InterPro"/>
</dbReference>
<dbReference type="PATRIC" id="fig|536227.13.peg.1715"/>
<feature type="transmembrane region" description="Helical" evidence="9">
    <location>
        <begin position="194"/>
        <end position="211"/>
    </location>
</feature>